<comment type="caution">
    <text evidence="3">The sequence shown here is derived from an EMBL/GenBank/DDBJ whole genome shotgun (WGS) entry which is preliminary data.</text>
</comment>
<evidence type="ECO:0000256" key="2">
    <source>
        <dbReference type="RuleBase" id="RU363116"/>
    </source>
</evidence>
<keyword evidence="2" id="KW-0449">Lipoprotein</keyword>
<evidence type="ECO:0000313" key="4">
    <source>
        <dbReference type="Proteomes" id="UP000225706"/>
    </source>
</evidence>
<dbReference type="InterPro" id="IPR005552">
    <property type="entry name" value="Scramblase"/>
</dbReference>
<gene>
    <name evidence="3" type="primary">Plscr3</name>
    <name evidence="3" type="ORF">AWC38_SpisGene16668</name>
</gene>
<sequence length="285" mass="31636">MAGTTTVIHQPGLSYQKEYSGSVQYIGGYDEGEDGDVFSPHNQGANNGSQVPMGLEVFENVSKLVAHQNVADNEAWWGRLDFDVSDGAGNQLFDVKEIKTLNPWLQALLGDSRPYYMKIINSVTGSWIMELEHPFSCNSPAFCPWVAPSMTVRMPTGEVLGHIKHAPRETLGSFLGPSYYFQVYNYEGNLSYKIQGPNCYPFECKRDNVAVFKILKESEKVGSESQQIGEITHNWRGCCGGICSCCITGERDFASISFPSSSSAEDKALFLGLLFLVMHCYMEIQ</sequence>
<dbReference type="GO" id="GO:0005886">
    <property type="term" value="C:plasma membrane"/>
    <property type="evidence" value="ECO:0007669"/>
    <property type="project" value="TreeGrafter"/>
</dbReference>
<proteinExistence type="inferred from homology"/>
<comment type="cofactor">
    <cofactor evidence="2">
        <name>Ca(2+)</name>
        <dbReference type="ChEBI" id="CHEBI:29108"/>
    </cofactor>
</comment>
<evidence type="ECO:0000256" key="1">
    <source>
        <dbReference type="ARBA" id="ARBA00005350"/>
    </source>
</evidence>
<dbReference type="Pfam" id="PF03803">
    <property type="entry name" value="Scramblase"/>
    <property type="match status" value="1"/>
</dbReference>
<dbReference type="GO" id="GO:0017128">
    <property type="term" value="F:phospholipid scramblase activity"/>
    <property type="evidence" value="ECO:0007669"/>
    <property type="project" value="InterPro"/>
</dbReference>
<dbReference type="EMBL" id="LSMT01000384">
    <property type="protein sequence ID" value="PFX18947.1"/>
    <property type="molecule type" value="Genomic_DNA"/>
</dbReference>
<reference evidence="4" key="1">
    <citation type="journal article" date="2017" name="bioRxiv">
        <title>Comparative analysis of the genomes of Stylophora pistillata and Acropora digitifera provides evidence for extensive differences between species of corals.</title>
        <authorList>
            <person name="Voolstra C.R."/>
            <person name="Li Y."/>
            <person name="Liew Y.J."/>
            <person name="Baumgarten S."/>
            <person name="Zoccola D."/>
            <person name="Flot J.-F."/>
            <person name="Tambutte S."/>
            <person name="Allemand D."/>
            <person name="Aranda M."/>
        </authorList>
    </citation>
    <scope>NUCLEOTIDE SEQUENCE [LARGE SCALE GENOMIC DNA]</scope>
</reference>
<comment type="function">
    <text evidence="2">May mediate accelerated ATP-independent bidirectional transbilayer migration of phospholipids upon binding calcium ions that results in a loss of phospholipid asymmetry in the plasma membrane.</text>
</comment>
<accession>A0A2B4RRG0</accession>
<evidence type="ECO:0000313" key="3">
    <source>
        <dbReference type="EMBL" id="PFX18947.1"/>
    </source>
</evidence>
<keyword evidence="2" id="KW-0106">Calcium</keyword>
<keyword evidence="4" id="KW-1185">Reference proteome</keyword>
<dbReference type="OrthoDB" id="5964717at2759"/>
<dbReference type="AlphaFoldDB" id="A0A2B4RRG0"/>
<dbReference type="PANTHER" id="PTHR23248">
    <property type="entry name" value="PHOSPHOLIPID SCRAMBLASE-RELATED"/>
    <property type="match status" value="1"/>
</dbReference>
<dbReference type="PANTHER" id="PTHR23248:SF9">
    <property type="entry name" value="PHOSPHOLIPID SCRAMBLASE"/>
    <property type="match status" value="1"/>
</dbReference>
<comment type="similarity">
    <text evidence="1 2">Belongs to the phospholipid scramblase family.</text>
</comment>
<protein>
    <recommendedName>
        <fullName evidence="2">Phospholipid scramblase</fullName>
    </recommendedName>
</protein>
<name>A0A2B4RRG0_STYPI</name>
<keyword evidence="2" id="KW-0564">Palmitate</keyword>
<dbReference type="Proteomes" id="UP000225706">
    <property type="component" value="Unassembled WGS sequence"/>
</dbReference>
<organism evidence="3 4">
    <name type="scientific">Stylophora pistillata</name>
    <name type="common">Smooth cauliflower coral</name>
    <dbReference type="NCBI Taxonomy" id="50429"/>
    <lineage>
        <taxon>Eukaryota</taxon>
        <taxon>Metazoa</taxon>
        <taxon>Cnidaria</taxon>
        <taxon>Anthozoa</taxon>
        <taxon>Hexacorallia</taxon>
        <taxon>Scleractinia</taxon>
        <taxon>Astrocoeniina</taxon>
        <taxon>Pocilloporidae</taxon>
        <taxon>Stylophora</taxon>
    </lineage>
</organism>